<gene>
    <name evidence="2" type="ORF">FisN_21Lu075</name>
</gene>
<sequence>MLLLTASSFAPVPMNSRFRPQFPFFMVTSEKADLIRFTTPCQSEAESLGIREWPQQARSKGSFEEVSREGQTLVRYVLDGEAKVTVVKQNIPQKETFIMRPGSLLEVRGEAKLTWQVESEEMILLTPSFEQLGLFTGVILGFVMVMGALIASN</sequence>
<dbReference type="AlphaFoldDB" id="A0A1Z5KK34"/>
<evidence type="ECO:0000313" key="2">
    <source>
        <dbReference type="EMBL" id="GAX26567.1"/>
    </source>
</evidence>
<dbReference type="EMBL" id="BDSP01000248">
    <property type="protein sequence ID" value="GAX26567.1"/>
    <property type="molecule type" value="Genomic_DNA"/>
</dbReference>
<organism evidence="2 3">
    <name type="scientific">Fistulifera solaris</name>
    <name type="common">Oleaginous diatom</name>
    <dbReference type="NCBI Taxonomy" id="1519565"/>
    <lineage>
        <taxon>Eukaryota</taxon>
        <taxon>Sar</taxon>
        <taxon>Stramenopiles</taxon>
        <taxon>Ochrophyta</taxon>
        <taxon>Bacillariophyta</taxon>
        <taxon>Bacillariophyceae</taxon>
        <taxon>Bacillariophycidae</taxon>
        <taxon>Naviculales</taxon>
        <taxon>Naviculaceae</taxon>
        <taxon>Fistulifera</taxon>
    </lineage>
</organism>
<proteinExistence type="predicted"/>
<evidence type="ECO:0008006" key="4">
    <source>
        <dbReference type="Google" id="ProtNLM"/>
    </source>
</evidence>
<feature type="transmembrane region" description="Helical" evidence="1">
    <location>
        <begin position="132"/>
        <end position="151"/>
    </location>
</feature>
<dbReference type="Proteomes" id="UP000198406">
    <property type="component" value="Unassembled WGS sequence"/>
</dbReference>
<dbReference type="OrthoDB" id="46568at2759"/>
<evidence type="ECO:0000313" key="3">
    <source>
        <dbReference type="Proteomes" id="UP000198406"/>
    </source>
</evidence>
<keyword evidence="1" id="KW-0472">Membrane</keyword>
<dbReference type="InParanoid" id="A0A1Z5KK34"/>
<name>A0A1Z5KK34_FISSO</name>
<keyword evidence="1" id="KW-0812">Transmembrane</keyword>
<comment type="caution">
    <text evidence="2">The sequence shown here is derived from an EMBL/GenBank/DDBJ whole genome shotgun (WGS) entry which is preliminary data.</text>
</comment>
<reference evidence="2 3" key="1">
    <citation type="journal article" date="2015" name="Plant Cell">
        <title>Oil accumulation by the oleaginous diatom Fistulifera solaris as revealed by the genome and transcriptome.</title>
        <authorList>
            <person name="Tanaka T."/>
            <person name="Maeda Y."/>
            <person name="Veluchamy A."/>
            <person name="Tanaka M."/>
            <person name="Abida H."/>
            <person name="Marechal E."/>
            <person name="Bowler C."/>
            <person name="Muto M."/>
            <person name="Sunaga Y."/>
            <person name="Tanaka M."/>
            <person name="Yoshino T."/>
            <person name="Taniguchi T."/>
            <person name="Fukuda Y."/>
            <person name="Nemoto M."/>
            <person name="Matsumoto M."/>
            <person name="Wong P.S."/>
            <person name="Aburatani S."/>
            <person name="Fujibuchi W."/>
        </authorList>
    </citation>
    <scope>NUCLEOTIDE SEQUENCE [LARGE SCALE GENOMIC DNA]</scope>
    <source>
        <strain evidence="2 3">JPCC DA0580</strain>
    </source>
</reference>
<dbReference type="InterPro" id="IPR014710">
    <property type="entry name" value="RmlC-like_jellyroll"/>
</dbReference>
<keyword evidence="1" id="KW-1133">Transmembrane helix</keyword>
<evidence type="ECO:0000256" key="1">
    <source>
        <dbReference type="SAM" id="Phobius"/>
    </source>
</evidence>
<keyword evidence="3" id="KW-1185">Reference proteome</keyword>
<dbReference type="Gene3D" id="2.60.120.10">
    <property type="entry name" value="Jelly Rolls"/>
    <property type="match status" value="1"/>
</dbReference>
<accession>A0A1Z5KK34</accession>
<protein>
    <recommendedName>
        <fullName evidence="4">(S)-ureidoglycine aminohydrolase cupin domain-containing protein</fullName>
    </recommendedName>
</protein>